<evidence type="ECO:0000313" key="2">
    <source>
        <dbReference type="EMBL" id="MCC2240692.1"/>
    </source>
</evidence>
<keyword evidence="1" id="KW-0732">Signal</keyword>
<sequence>MSRLKKVMKGRKGTFLLLGAAVLLLAGSAVGSARAALTYYSENYTAQMEMYDIGVTLVEESAKGSKDISSRDYAGSDDAWKQNQGALLTDMLDETDGKLVAGRNYKEALSVKNSGNIDEYVRVRIYKSWKNEDGSKETTLAPSLIELNLTQNGWIVDENASTEERTVLYWPSVLKVGESTPTFSDTLKIDNSITSKVTEHTTEENGLKTTTTTFNYNGVSFHVEAEVDAVQTHNAQDAIKSAWGVDVSVDSNGNLTLLQ</sequence>
<feature type="signal peptide" evidence="1">
    <location>
        <begin position="1"/>
        <end position="35"/>
    </location>
</feature>
<evidence type="ECO:0008006" key="4">
    <source>
        <dbReference type="Google" id="ProtNLM"/>
    </source>
</evidence>
<comment type="caution">
    <text evidence="2">The sequence shown here is derived from an EMBL/GenBank/DDBJ whole genome shotgun (WGS) entry which is preliminary data.</text>
</comment>
<name>A0AAW4WFT7_9FIRM</name>
<dbReference type="EMBL" id="JAJEQW010000001">
    <property type="protein sequence ID" value="MCC2240692.1"/>
    <property type="molecule type" value="Genomic_DNA"/>
</dbReference>
<protein>
    <recommendedName>
        <fullName evidence="4">Alternate signal-mediated exported protein, CPF_0494 family</fullName>
    </recommendedName>
</protein>
<proteinExistence type="predicted"/>
<evidence type="ECO:0000313" key="3">
    <source>
        <dbReference type="Proteomes" id="UP001198893"/>
    </source>
</evidence>
<evidence type="ECO:0000256" key="1">
    <source>
        <dbReference type="SAM" id="SignalP"/>
    </source>
</evidence>
<accession>A0AAW4WFT7</accession>
<gene>
    <name evidence="2" type="ORF">LKD47_00050</name>
</gene>
<organism evidence="2 3">
    <name type="scientific">Roseburia amylophila</name>
    <dbReference type="NCBI Taxonomy" id="2981794"/>
    <lineage>
        <taxon>Bacteria</taxon>
        <taxon>Bacillati</taxon>
        <taxon>Bacillota</taxon>
        <taxon>Clostridia</taxon>
        <taxon>Lachnospirales</taxon>
        <taxon>Lachnospiraceae</taxon>
        <taxon>Roseburia</taxon>
    </lineage>
</organism>
<dbReference type="Proteomes" id="UP001198893">
    <property type="component" value="Unassembled WGS sequence"/>
</dbReference>
<dbReference type="RefSeq" id="WP_227709331.1">
    <property type="nucleotide sequence ID" value="NZ_JAJEQW010000001.1"/>
</dbReference>
<dbReference type="AlphaFoldDB" id="A0AAW4WFT7"/>
<feature type="chain" id="PRO_5043722524" description="Alternate signal-mediated exported protein, CPF_0494 family" evidence="1">
    <location>
        <begin position="36"/>
        <end position="259"/>
    </location>
</feature>
<reference evidence="2" key="1">
    <citation type="submission" date="2021-10" db="EMBL/GenBank/DDBJ databases">
        <title>Anaerobic single-cell dispensing facilitates the cultivation of human gut bacteria.</title>
        <authorList>
            <person name="Afrizal A."/>
        </authorList>
    </citation>
    <scope>NUCLEOTIDE SEQUENCE</scope>
    <source>
        <strain evidence="2">CLA-AA-H204</strain>
    </source>
</reference>